<dbReference type="Proteomes" id="UP000265520">
    <property type="component" value="Unassembled WGS sequence"/>
</dbReference>
<evidence type="ECO:0000256" key="1">
    <source>
        <dbReference type="SAM" id="MobiDB-lite"/>
    </source>
</evidence>
<keyword evidence="3" id="KW-1185">Reference proteome</keyword>
<feature type="region of interest" description="Disordered" evidence="1">
    <location>
        <begin position="1"/>
        <end position="22"/>
    </location>
</feature>
<reference evidence="2 3" key="1">
    <citation type="journal article" date="2018" name="Front. Plant Sci.">
        <title>Red Clover (Trifolium pratense) and Zigzag Clover (T. medium) - A Picture of Genomic Similarities and Differences.</title>
        <authorList>
            <person name="Dluhosova J."/>
            <person name="Istvanek J."/>
            <person name="Nedelnik J."/>
            <person name="Repkova J."/>
        </authorList>
    </citation>
    <scope>NUCLEOTIDE SEQUENCE [LARGE SCALE GENOMIC DNA]</scope>
    <source>
        <strain evidence="3">cv. 10/8</strain>
        <tissue evidence="2">Leaf</tissue>
    </source>
</reference>
<dbReference type="AlphaFoldDB" id="A0A392TTY9"/>
<accession>A0A392TTY9</accession>
<sequence>MKSNTELAGEGKMNGSSDDCIE</sequence>
<evidence type="ECO:0000313" key="2">
    <source>
        <dbReference type="EMBL" id="MCI64643.1"/>
    </source>
</evidence>
<proteinExistence type="predicted"/>
<dbReference type="EMBL" id="LXQA010660240">
    <property type="protein sequence ID" value="MCI64643.1"/>
    <property type="molecule type" value="Genomic_DNA"/>
</dbReference>
<name>A0A392TTY9_9FABA</name>
<organism evidence="2 3">
    <name type="scientific">Trifolium medium</name>
    <dbReference type="NCBI Taxonomy" id="97028"/>
    <lineage>
        <taxon>Eukaryota</taxon>
        <taxon>Viridiplantae</taxon>
        <taxon>Streptophyta</taxon>
        <taxon>Embryophyta</taxon>
        <taxon>Tracheophyta</taxon>
        <taxon>Spermatophyta</taxon>
        <taxon>Magnoliopsida</taxon>
        <taxon>eudicotyledons</taxon>
        <taxon>Gunneridae</taxon>
        <taxon>Pentapetalae</taxon>
        <taxon>rosids</taxon>
        <taxon>fabids</taxon>
        <taxon>Fabales</taxon>
        <taxon>Fabaceae</taxon>
        <taxon>Papilionoideae</taxon>
        <taxon>50 kb inversion clade</taxon>
        <taxon>NPAAA clade</taxon>
        <taxon>Hologalegina</taxon>
        <taxon>IRL clade</taxon>
        <taxon>Trifolieae</taxon>
        <taxon>Trifolium</taxon>
    </lineage>
</organism>
<feature type="non-terminal residue" evidence="2">
    <location>
        <position position="22"/>
    </location>
</feature>
<evidence type="ECO:0000313" key="3">
    <source>
        <dbReference type="Proteomes" id="UP000265520"/>
    </source>
</evidence>
<protein>
    <submittedName>
        <fullName evidence="2">Uncharacterized protein</fullName>
    </submittedName>
</protein>
<comment type="caution">
    <text evidence="2">The sequence shown here is derived from an EMBL/GenBank/DDBJ whole genome shotgun (WGS) entry which is preliminary data.</text>
</comment>